<accession>A0A7W5A4M2</accession>
<dbReference type="Proteomes" id="UP000577707">
    <property type="component" value="Unassembled WGS sequence"/>
</dbReference>
<evidence type="ECO:0000259" key="5">
    <source>
        <dbReference type="Pfam" id="PF07992"/>
    </source>
</evidence>
<name>A0A7W5A4M2_9ACTN</name>
<dbReference type="AlphaFoldDB" id="A0A7W5A4M2"/>
<gene>
    <name evidence="6" type="ORF">FHS12_002120</name>
</gene>
<dbReference type="Pfam" id="PF07992">
    <property type="entry name" value="Pyr_redox_2"/>
    <property type="match status" value="1"/>
</dbReference>
<dbReference type="GO" id="GO:0050660">
    <property type="term" value="F:flavin adenine dinucleotide binding"/>
    <property type="evidence" value="ECO:0007669"/>
    <property type="project" value="TreeGrafter"/>
</dbReference>
<dbReference type="InterPro" id="IPR023753">
    <property type="entry name" value="FAD/NAD-binding_dom"/>
</dbReference>
<evidence type="ECO:0000313" key="6">
    <source>
        <dbReference type="EMBL" id="MBB3089174.1"/>
    </source>
</evidence>
<dbReference type="PRINTS" id="PR00368">
    <property type="entry name" value="FADPNR"/>
</dbReference>
<dbReference type="RefSeq" id="WP_229788356.1">
    <property type="nucleotide sequence ID" value="NZ_BMQT01000002.1"/>
</dbReference>
<comment type="similarity">
    <text evidence="1">Belongs to the FAD-dependent oxidoreductase family.</text>
</comment>
<evidence type="ECO:0000256" key="2">
    <source>
        <dbReference type="ARBA" id="ARBA00022630"/>
    </source>
</evidence>
<dbReference type="InterPro" id="IPR036188">
    <property type="entry name" value="FAD/NAD-bd_sf"/>
</dbReference>
<dbReference type="SUPFAM" id="SSF51905">
    <property type="entry name" value="FAD/NAD(P)-binding domain"/>
    <property type="match status" value="1"/>
</dbReference>
<protein>
    <submittedName>
        <fullName evidence="6">NADH dehydrogenase FAD-containing subunit</fullName>
    </submittedName>
</protein>
<dbReference type="PANTHER" id="PTHR43735:SF3">
    <property type="entry name" value="FERROPTOSIS SUPPRESSOR PROTEIN 1"/>
    <property type="match status" value="1"/>
</dbReference>
<keyword evidence="7" id="KW-1185">Reference proteome</keyword>
<keyword evidence="3" id="KW-0274">FAD</keyword>
<evidence type="ECO:0000256" key="1">
    <source>
        <dbReference type="ARBA" id="ARBA00006442"/>
    </source>
</evidence>
<comment type="caution">
    <text evidence="6">The sequence shown here is derived from an EMBL/GenBank/DDBJ whole genome shotgun (WGS) entry which is preliminary data.</text>
</comment>
<organism evidence="6 7">
    <name type="scientific">Nocardioides albus</name>
    <dbReference type="NCBI Taxonomy" id="1841"/>
    <lineage>
        <taxon>Bacteria</taxon>
        <taxon>Bacillati</taxon>
        <taxon>Actinomycetota</taxon>
        <taxon>Actinomycetes</taxon>
        <taxon>Propionibacteriales</taxon>
        <taxon>Nocardioidaceae</taxon>
        <taxon>Nocardioides</taxon>
    </lineage>
</organism>
<dbReference type="EMBL" id="JACHXG010000004">
    <property type="protein sequence ID" value="MBB3089174.1"/>
    <property type="molecule type" value="Genomic_DNA"/>
</dbReference>
<dbReference type="GO" id="GO:0005737">
    <property type="term" value="C:cytoplasm"/>
    <property type="evidence" value="ECO:0007669"/>
    <property type="project" value="TreeGrafter"/>
</dbReference>
<evidence type="ECO:0000256" key="3">
    <source>
        <dbReference type="ARBA" id="ARBA00022827"/>
    </source>
</evidence>
<proteinExistence type="inferred from homology"/>
<dbReference type="PANTHER" id="PTHR43735">
    <property type="entry name" value="APOPTOSIS-INDUCING FACTOR 1"/>
    <property type="match status" value="1"/>
</dbReference>
<evidence type="ECO:0000256" key="4">
    <source>
        <dbReference type="ARBA" id="ARBA00023002"/>
    </source>
</evidence>
<reference evidence="6 7" key="1">
    <citation type="submission" date="2020-08" db="EMBL/GenBank/DDBJ databases">
        <title>Genomic Encyclopedia of Type Strains, Phase III (KMG-III): the genomes of soil and plant-associated and newly described type strains.</title>
        <authorList>
            <person name="Whitman W."/>
        </authorList>
    </citation>
    <scope>NUCLEOTIDE SEQUENCE [LARGE SCALE GENOMIC DNA]</scope>
    <source>
        <strain evidence="6 7">CECT 3302</strain>
    </source>
</reference>
<dbReference type="GO" id="GO:0004174">
    <property type="term" value="F:electron-transferring-flavoprotein dehydrogenase activity"/>
    <property type="evidence" value="ECO:0007669"/>
    <property type="project" value="TreeGrafter"/>
</dbReference>
<keyword evidence="2" id="KW-0285">Flavoprotein</keyword>
<feature type="domain" description="FAD/NAD(P)-binding" evidence="5">
    <location>
        <begin position="5"/>
        <end position="284"/>
    </location>
</feature>
<keyword evidence="4" id="KW-0560">Oxidoreductase</keyword>
<dbReference type="Gene3D" id="3.50.50.100">
    <property type="match status" value="1"/>
</dbReference>
<evidence type="ECO:0000313" key="7">
    <source>
        <dbReference type="Proteomes" id="UP000577707"/>
    </source>
</evidence>
<sequence>MSKRVIIAGLGDTGVLTAVRLSKHADVVGISTKPGLISGQELGARVSRPAEWERDYRVSFDRFRGLDRADVIHGTLVGLDLTHRVVHVERPDGTTRPEPYDLLVISTGVTNGFWRKPGFQTDDQIDADLQHVHQQLRRAASVIVIGGGAAAVSSAANISGRWPDKRVDLYYSGERALPQHHRKTWQSLERRLVERGVGLHPGHRAELPRGFVGDEITSDAVTWSTGQPPAKADAVLWAIGRVHPNTGWLPAEILDDRGFVVVDPNLQVKGQSGVFAVGDVAATDELRSSARNRADRLLARNIKAVLEGRPLDSYQPPRRRWGSVIGVQRDGLQVFAPNGRPFRFPAWTINTVLQPWIVRRCIYQGVRRDRG</sequence>